<keyword evidence="3" id="KW-1185">Reference proteome</keyword>
<accession>A0AAN9GBR9</accession>
<sequence>MDTGTGTSFDPPLQLPSGHDLSPQDQQTVYRLYEKHPQLRPHFHNVIDFLNLLDENPQAYRQLFQYLCKMGVQTQVHDSVTRARDDFFRFCIAVGFVEKGVDFYHKIMLEIGKTYITELPPLSNLNTSFDIKCLYVLRSHFLNCTSNLPEFRLRLAQSGFLHDLVEDIKHITYMSAEALEKGNVFLTSLGTIHNCLRHPDVVPIVRQLDIAQDIVPFLSKRSDSLMVKSVALMTLAYMVEVSQLDLVRLDTEMLQFFLDNVQGAVKARTPFHRMWVTAEVLGGLALLAKDDFNRKLFIARGAMGTLVSVLDSSSGRSEEEKQSAVTLITHLLADPVNRQVCKRDRQLREVVKVLQARDNEQTATQVTSLLQQLEQTDSPKKEASTTLSDLLTDQLNMLTILDMGEVEYLMDQLSEYTAEGGGSNGTDGGACIKVLHALTELTAEEPYRREIMARGALDLIKKVLKTDNSTEQIEPLKVILGLSSSEENRELIKNDTTLVALLKDFKDKTEDTDLAQLALKILHSLQL</sequence>
<organism evidence="2 3">
    <name type="scientific">Littorina saxatilis</name>
    <dbReference type="NCBI Taxonomy" id="31220"/>
    <lineage>
        <taxon>Eukaryota</taxon>
        <taxon>Metazoa</taxon>
        <taxon>Spiralia</taxon>
        <taxon>Lophotrochozoa</taxon>
        <taxon>Mollusca</taxon>
        <taxon>Gastropoda</taxon>
        <taxon>Caenogastropoda</taxon>
        <taxon>Littorinimorpha</taxon>
        <taxon>Littorinoidea</taxon>
        <taxon>Littorinidae</taxon>
        <taxon>Littorina</taxon>
    </lineage>
</organism>
<dbReference type="PANTHER" id="PTHR46270">
    <property type="entry name" value="ARMADILLO-TYPE FOLD-RELATED"/>
    <property type="match status" value="1"/>
</dbReference>
<protein>
    <submittedName>
        <fullName evidence="2">Uncharacterized protein</fullName>
    </submittedName>
</protein>
<evidence type="ECO:0000313" key="3">
    <source>
        <dbReference type="Proteomes" id="UP001374579"/>
    </source>
</evidence>
<dbReference type="InterPro" id="IPR016024">
    <property type="entry name" value="ARM-type_fold"/>
</dbReference>
<comment type="caution">
    <text evidence="2">The sequence shown here is derived from an EMBL/GenBank/DDBJ whole genome shotgun (WGS) entry which is preliminary data.</text>
</comment>
<dbReference type="EMBL" id="JBAMIC010000008">
    <property type="protein sequence ID" value="KAK7103173.1"/>
    <property type="molecule type" value="Genomic_DNA"/>
</dbReference>
<gene>
    <name evidence="2" type="ORF">V1264_018133</name>
</gene>
<evidence type="ECO:0000256" key="1">
    <source>
        <dbReference type="SAM" id="MobiDB-lite"/>
    </source>
</evidence>
<dbReference type="InterPro" id="IPR011989">
    <property type="entry name" value="ARM-like"/>
</dbReference>
<dbReference type="Gene3D" id="1.25.10.10">
    <property type="entry name" value="Leucine-rich Repeat Variant"/>
    <property type="match status" value="2"/>
</dbReference>
<dbReference type="SUPFAM" id="SSF48371">
    <property type="entry name" value="ARM repeat"/>
    <property type="match status" value="2"/>
</dbReference>
<feature type="region of interest" description="Disordered" evidence="1">
    <location>
        <begin position="1"/>
        <end position="21"/>
    </location>
</feature>
<dbReference type="PANTHER" id="PTHR46270:SF2">
    <property type="entry name" value="TIR DOMAIN-CONTAINING PROTEIN"/>
    <property type="match status" value="1"/>
</dbReference>
<proteinExistence type="predicted"/>
<reference evidence="2 3" key="1">
    <citation type="submission" date="2024-02" db="EMBL/GenBank/DDBJ databases">
        <title>Chromosome-scale genome assembly of the rough periwinkle Littorina saxatilis.</title>
        <authorList>
            <person name="De Jode A."/>
            <person name="Faria R."/>
            <person name="Formenti G."/>
            <person name="Sims Y."/>
            <person name="Smith T.P."/>
            <person name="Tracey A."/>
            <person name="Wood J.M.D."/>
            <person name="Zagrodzka Z.B."/>
            <person name="Johannesson K."/>
            <person name="Butlin R.K."/>
            <person name="Leder E.H."/>
        </authorList>
    </citation>
    <scope>NUCLEOTIDE SEQUENCE [LARGE SCALE GENOMIC DNA]</scope>
    <source>
        <strain evidence="2">Snail1</strain>
        <tissue evidence="2">Muscle</tissue>
    </source>
</reference>
<evidence type="ECO:0000313" key="2">
    <source>
        <dbReference type="EMBL" id="KAK7103173.1"/>
    </source>
</evidence>
<dbReference type="Proteomes" id="UP001374579">
    <property type="component" value="Unassembled WGS sequence"/>
</dbReference>
<dbReference type="AlphaFoldDB" id="A0AAN9GBR9"/>
<name>A0AAN9GBR9_9CAEN</name>